<organism evidence="1 2">
    <name type="scientific">Athelia psychrophila</name>
    <dbReference type="NCBI Taxonomy" id="1759441"/>
    <lineage>
        <taxon>Eukaryota</taxon>
        <taxon>Fungi</taxon>
        <taxon>Dikarya</taxon>
        <taxon>Basidiomycota</taxon>
        <taxon>Agaricomycotina</taxon>
        <taxon>Agaricomycetes</taxon>
        <taxon>Agaricomycetidae</taxon>
        <taxon>Atheliales</taxon>
        <taxon>Atheliaceae</taxon>
        <taxon>Athelia</taxon>
    </lineage>
</organism>
<protein>
    <submittedName>
        <fullName evidence="1">Uncharacterized protein</fullName>
    </submittedName>
</protein>
<gene>
    <name evidence="1" type="ORF">FIBSPDRAFT_905153</name>
</gene>
<keyword evidence="2" id="KW-1185">Reference proteome</keyword>
<evidence type="ECO:0000313" key="1">
    <source>
        <dbReference type="EMBL" id="KZP03262.1"/>
    </source>
</evidence>
<sequence length="180" mass="19183">MLLLPQERPQQVVLALEWMREKEPRPVLHGLMVGRLQANGRRTVGPHAEGGAQVGALLVVAGRGRIALLRVAARPAARPPPVAGPAEPVDDAQAVLAQQLPARVAQQAPHPLDGALTLRVPLALTLALLVPEPEHVGQPLPQQVRETLPVTLMPPVKVAVAWMKVEEPHPTPTATPEGKT</sequence>
<dbReference type="Proteomes" id="UP000076532">
    <property type="component" value="Unassembled WGS sequence"/>
</dbReference>
<name>A0A167TTC3_9AGAM</name>
<dbReference type="EMBL" id="KV418118">
    <property type="protein sequence ID" value="KZP03262.1"/>
    <property type="molecule type" value="Genomic_DNA"/>
</dbReference>
<reference evidence="1 2" key="1">
    <citation type="journal article" date="2016" name="Mol. Biol. Evol.">
        <title>Comparative Genomics of Early-Diverging Mushroom-Forming Fungi Provides Insights into the Origins of Lignocellulose Decay Capabilities.</title>
        <authorList>
            <person name="Nagy L.G."/>
            <person name="Riley R."/>
            <person name="Tritt A."/>
            <person name="Adam C."/>
            <person name="Daum C."/>
            <person name="Floudas D."/>
            <person name="Sun H."/>
            <person name="Yadav J.S."/>
            <person name="Pangilinan J."/>
            <person name="Larsson K.H."/>
            <person name="Matsuura K."/>
            <person name="Barry K."/>
            <person name="Labutti K."/>
            <person name="Kuo R."/>
            <person name="Ohm R.A."/>
            <person name="Bhattacharya S.S."/>
            <person name="Shirouzu T."/>
            <person name="Yoshinaga Y."/>
            <person name="Martin F.M."/>
            <person name="Grigoriev I.V."/>
            <person name="Hibbett D.S."/>
        </authorList>
    </citation>
    <scope>NUCLEOTIDE SEQUENCE [LARGE SCALE GENOMIC DNA]</scope>
    <source>
        <strain evidence="1 2">CBS 109695</strain>
    </source>
</reference>
<dbReference type="AlphaFoldDB" id="A0A167TTC3"/>
<accession>A0A167TTC3</accession>
<proteinExistence type="predicted"/>
<evidence type="ECO:0000313" key="2">
    <source>
        <dbReference type="Proteomes" id="UP000076532"/>
    </source>
</evidence>